<dbReference type="OrthoDB" id="5188303at2"/>
<comment type="caution">
    <text evidence="3">The sequence shown here is derived from an EMBL/GenBank/DDBJ whole genome shotgun (WGS) entry which is preliminary data.</text>
</comment>
<dbReference type="Proteomes" id="UP000321196">
    <property type="component" value="Unassembled WGS sequence"/>
</dbReference>
<name>A0A5C8HPF4_9MICO</name>
<gene>
    <name evidence="3" type="ORF">FVP60_08370</name>
</gene>
<evidence type="ECO:0000256" key="1">
    <source>
        <dbReference type="SAM" id="MobiDB-lite"/>
    </source>
</evidence>
<dbReference type="InterPro" id="IPR009839">
    <property type="entry name" value="SseB_N"/>
</dbReference>
<dbReference type="RefSeq" id="WP_147825808.1">
    <property type="nucleotide sequence ID" value="NZ_BAAARG010000002.1"/>
</dbReference>
<evidence type="ECO:0000259" key="2">
    <source>
        <dbReference type="Pfam" id="PF07179"/>
    </source>
</evidence>
<sequence>MSPETNSADSAGVPWEGRRFEPNPAAGDDGSADPALYAALTNFRNGSGDQIAIVEALRTARVLIPLIAEKGEEGVAPSGLAVDKTQELSIVTVAAPDGRTVLPIFTSVDAMRTWDPLARPIPVAGVRAALSAASDQTDLIVIDPTAETEYIVRRPAVWALAQDVPWVPSAESPEVFAALQESVATELAVIDLTMASGDPQARLHGPELVVSLELVDGLDQTQLDAVLQRLAQRWAADNRVAVLVDSLSVKLVRSAS</sequence>
<keyword evidence="4" id="KW-1185">Reference proteome</keyword>
<organism evidence="3 4">
    <name type="scientific">Microbacterium mitrae</name>
    <dbReference type="NCBI Taxonomy" id="664640"/>
    <lineage>
        <taxon>Bacteria</taxon>
        <taxon>Bacillati</taxon>
        <taxon>Actinomycetota</taxon>
        <taxon>Actinomycetes</taxon>
        <taxon>Micrococcales</taxon>
        <taxon>Microbacteriaceae</taxon>
        <taxon>Microbacterium</taxon>
    </lineage>
</organism>
<feature type="region of interest" description="Disordered" evidence="1">
    <location>
        <begin position="1"/>
        <end position="31"/>
    </location>
</feature>
<evidence type="ECO:0000313" key="4">
    <source>
        <dbReference type="Proteomes" id="UP000321196"/>
    </source>
</evidence>
<reference evidence="3 4" key="1">
    <citation type="submission" date="2019-08" db="EMBL/GenBank/DDBJ databases">
        <authorList>
            <person name="Dong K."/>
        </authorList>
    </citation>
    <scope>NUCLEOTIDE SEQUENCE [LARGE SCALE GENOMIC DNA]</scope>
    <source>
        <strain evidence="3 4">M4-8</strain>
    </source>
</reference>
<feature type="domain" description="SseB protein N-terminal" evidence="2">
    <location>
        <begin position="36"/>
        <end position="159"/>
    </location>
</feature>
<dbReference type="EMBL" id="VRSW01000002">
    <property type="protein sequence ID" value="TXK04674.1"/>
    <property type="molecule type" value="Genomic_DNA"/>
</dbReference>
<proteinExistence type="predicted"/>
<accession>A0A5C8HPF4</accession>
<protein>
    <submittedName>
        <fullName evidence="3">SseB family protein</fullName>
    </submittedName>
</protein>
<dbReference type="Pfam" id="PF07179">
    <property type="entry name" value="SseB"/>
    <property type="match status" value="1"/>
</dbReference>
<dbReference type="AlphaFoldDB" id="A0A5C8HPF4"/>
<evidence type="ECO:0000313" key="3">
    <source>
        <dbReference type="EMBL" id="TXK04674.1"/>
    </source>
</evidence>